<comment type="catalytic activity">
    <reaction evidence="7 8">
        <text>(2S,6S)-2,6-diaminopimelate = meso-2,6-diaminopimelate</text>
        <dbReference type="Rhea" id="RHEA:15393"/>
        <dbReference type="ChEBI" id="CHEBI:57609"/>
        <dbReference type="ChEBI" id="CHEBI:57791"/>
        <dbReference type="EC" id="5.1.1.7"/>
    </reaction>
</comment>
<proteinExistence type="inferred from homology"/>
<feature type="binding site" evidence="8">
    <location>
        <position position="46"/>
    </location>
    <ligand>
        <name>substrate</name>
    </ligand>
</feature>
<comment type="caution">
    <text evidence="10">The sequence shown here is derived from an EMBL/GenBank/DDBJ whole genome shotgun (WGS) entry which is preliminary data.</text>
</comment>
<feature type="active site" description="Proton donor" evidence="8">
    <location>
        <position position="75"/>
    </location>
</feature>
<feature type="binding site" evidence="8">
    <location>
        <position position="156"/>
    </location>
    <ligand>
        <name>substrate</name>
    </ligand>
</feature>
<feature type="binding site" evidence="8">
    <location>
        <position position="189"/>
    </location>
    <ligand>
        <name>substrate</name>
    </ligand>
</feature>
<dbReference type="SUPFAM" id="SSF54506">
    <property type="entry name" value="Diaminopimelate epimerase-like"/>
    <property type="match status" value="2"/>
</dbReference>
<dbReference type="PANTHER" id="PTHR31689">
    <property type="entry name" value="DIAMINOPIMELATE EPIMERASE, CHLOROPLASTIC"/>
    <property type="match status" value="1"/>
</dbReference>
<dbReference type="PANTHER" id="PTHR31689:SF0">
    <property type="entry name" value="DIAMINOPIMELATE EPIMERASE"/>
    <property type="match status" value="1"/>
</dbReference>
<evidence type="ECO:0000256" key="7">
    <source>
        <dbReference type="ARBA" id="ARBA00051712"/>
    </source>
</evidence>
<dbReference type="EC" id="5.1.1.7" evidence="3 8"/>
<keyword evidence="4 8" id="KW-0028">Amino-acid biosynthesis</keyword>
<evidence type="ECO:0000313" key="11">
    <source>
        <dbReference type="Proteomes" id="UP000036771"/>
    </source>
</evidence>
<keyword evidence="5 8" id="KW-0457">Lysine biosynthesis</keyword>
<gene>
    <name evidence="8 10" type="primary">dapF</name>
    <name evidence="10" type="ORF">Cva_01252</name>
</gene>
<organism evidence="10 11">
    <name type="scientific">Caedimonas varicaedens</name>
    <dbReference type="NCBI Taxonomy" id="1629334"/>
    <lineage>
        <taxon>Bacteria</taxon>
        <taxon>Pseudomonadati</taxon>
        <taxon>Pseudomonadota</taxon>
        <taxon>Alphaproteobacteria</taxon>
        <taxon>Holosporales</taxon>
        <taxon>Caedimonadaceae</taxon>
        <taxon>Caedimonas</taxon>
    </lineage>
</organism>
<dbReference type="EMBL" id="BBVC01000070">
    <property type="protein sequence ID" value="GAO98589.1"/>
    <property type="molecule type" value="Genomic_DNA"/>
</dbReference>
<dbReference type="InterPro" id="IPR018510">
    <property type="entry name" value="DAP_epimerase_AS"/>
</dbReference>
<comment type="function">
    <text evidence="8">Catalyzes the stereoinversion of LL-2,6-diaminopimelate (L,L-DAP) to meso-diaminopimelate (meso-DAP), a precursor of L-lysine and an essential component of the bacterial peptidoglycan.</text>
</comment>
<dbReference type="GO" id="GO:0005829">
    <property type="term" value="C:cytosol"/>
    <property type="evidence" value="ECO:0007669"/>
    <property type="project" value="TreeGrafter"/>
</dbReference>
<keyword evidence="8" id="KW-0963">Cytoplasm</keyword>
<feature type="binding site" evidence="8">
    <location>
        <position position="13"/>
    </location>
    <ligand>
        <name>substrate</name>
    </ligand>
</feature>
<dbReference type="HAMAP" id="MF_00197">
    <property type="entry name" value="DAP_epimerase"/>
    <property type="match status" value="1"/>
</dbReference>
<keyword evidence="11" id="KW-1185">Reference proteome</keyword>
<evidence type="ECO:0000256" key="9">
    <source>
        <dbReference type="PROSITE-ProRule" id="PRU10125"/>
    </source>
</evidence>
<sequence>MMIPFVKMHGLGNDFVILDQRNNPHAFDSQAIRKISDRRFGIGCDQLITLEVSNQNQADIFMKIYNADGNEVGACGNATRCVAFLLKEEDGKAHHTIQTKAGFLSAEALNDTQVTVDLGAPHFQWQDIPLSQEMDTLHMPITFEGLKDPATLSVGNPHLIFFVYDVESIDLVHAGENLTHHPFFPEGTNVEIVEKVDDHTLRMRVYERGVGITHACGTGAAASVVAAKKRGIIQTPAKVILEGGELMVDYQQTVKITGQVTLSFRGSLNPHIFRT</sequence>
<dbReference type="GO" id="GO:0008837">
    <property type="term" value="F:diaminopimelate epimerase activity"/>
    <property type="evidence" value="ECO:0007669"/>
    <property type="project" value="UniProtKB-UniRule"/>
</dbReference>
<comment type="similarity">
    <text evidence="2 8">Belongs to the diaminopimelate epimerase family.</text>
</comment>
<dbReference type="NCBIfam" id="TIGR00652">
    <property type="entry name" value="DapF"/>
    <property type="match status" value="1"/>
</dbReference>
<feature type="binding site" evidence="8">
    <location>
        <begin position="76"/>
        <end position="77"/>
    </location>
    <ligand>
        <name>substrate</name>
    </ligand>
</feature>
<reference evidence="10 11" key="1">
    <citation type="submission" date="2015-03" db="EMBL/GenBank/DDBJ databases">
        <title>Caedibacter varicaedens, whole genome shotgun sequence.</title>
        <authorList>
            <person name="Suzuki H."/>
            <person name="Dapper A.L."/>
            <person name="Gibson A.K."/>
            <person name="Jackson C."/>
            <person name="Lee H."/>
            <person name="Pejaver V.R."/>
            <person name="Doak T."/>
            <person name="Lynch M."/>
        </authorList>
    </citation>
    <scope>NUCLEOTIDE SEQUENCE [LARGE SCALE GENOMIC DNA]</scope>
</reference>
<evidence type="ECO:0000256" key="6">
    <source>
        <dbReference type="ARBA" id="ARBA00023235"/>
    </source>
</evidence>
<dbReference type="PROSITE" id="PS01326">
    <property type="entry name" value="DAP_EPIMERASE"/>
    <property type="match status" value="1"/>
</dbReference>
<feature type="active site" evidence="9">
    <location>
        <position position="75"/>
    </location>
</feature>
<accession>A0A0K8MFE3</accession>
<feature type="binding site" evidence="8">
    <location>
        <begin position="207"/>
        <end position="208"/>
    </location>
    <ligand>
        <name>substrate</name>
    </ligand>
</feature>
<feature type="binding site" evidence="8">
    <location>
        <begin position="217"/>
        <end position="218"/>
    </location>
    <ligand>
        <name>substrate</name>
    </ligand>
</feature>
<comment type="subcellular location">
    <subcellularLocation>
        <location evidence="8">Cytoplasm</location>
    </subcellularLocation>
</comment>
<evidence type="ECO:0000256" key="5">
    <source>
        <dbReference type="ARBA" id="ARBA00023154"/>
    </source>
</evidence>
<dbReference type="UniPathway" id="UPA00034">
    <property type="reaction ID" value="UER00025"/>
</dbReference>
<dbReference type="OrthoDB" id="9805408at2"/>
<dbReference type="Gene3D" id="3.10.310.10">
    <property type="entry name" value="Diaminopimelate Epimerase, Chain A, domain 1"/>
    <property type="match status" value="2"/>
</dbReference>
<name>A0A0K8MFE3_9PROT</name>
<dbReference type="InterPro" id="IPR001653">
    <property type="entry name" value="DAP_epimerase_DapF"/>
</dbReference>
<feature type="site" description="Could be important to modulate the pK values of the two catalytic cysteine residues" evidence="8">
    <location>
        <position position="207"/>
    </location>
</feature>
<feature type="active site" description="Proton acceptor" evidence="8">
    <location>
        <position position="216"/>
    </location>
</feature>
<dbReference type="AlphaFoldDB" id="A0A0K8MFE3"/>
<evidence type="ECO:0000313" key="10">
    <source>
        <dbReference type="EMBL" id="GAO98589.1"/>
    </source>
</evidence>
<evidence type="ECO:0000256" key="2">
    <source>
        <dbReference type="ARBA" id="ARBA00010219"/>
    </source>
</evidence>
<dbReference type="Pfam" id="PF01678">
    <property type="entry name" value="DAP_epimerase"/>
    <property type="match status" value="2"/>
</dbReference>
<dbReference type="GO" id="GO:0009089">
    <property type="term" value="P:lysine biosynthetic process via diaminopimelate"/>
    <property type="evidence" value="ECO:0007669"/>
    <property type="project" value="UniProtKB-UniRule"/>
</dbReference>
<feature type="site" description="Could be important to modulate the pK values of the two catalytic cysteine residues" evidence="8">
    <location>
        <position position="158"/>
    </location>
</feature>
<comment type="subunit">
    <text evidence="8">Homodimer.</text>
</comment>
<evidence type="ECO:0000256" key="8">
    <source>
        <dbReference type="HAMAP-Rule" id="MF_00197"/>
    </source>
</evidence>
<dbReference type="STRING" id="1629334.Cva_01252"/>
<dbReference type="Proteomes" id="UP000036771">
    <property type="component" value="Unassembled WGS sequence"/>
</dbReference>
<evidence type="ECO:0000256" key="1">
    <source>
        <dbReference type="ARBA" id="ARBA00005196"/>
    </source>
</evidence>
<keyword evidence="6 8" id="KW-0413">Isomerase</keyword>
<feature type="binding site" evidence="8">
    <location>
        <position position="66"/>
    </location>
    <ligand>
        <name>substrate</name>
    </ligand>
</feature>
<evidence type="ECO:0000256" key="3">
    <source>
        <dbReference type="ARBA" id="ARBA00013080"/>
    </source>
</evidence>
<protein>
    <recommendedName>
        <fullName evidence="3 8">Diaminopimelate epimerase</fullName>
        <shortName evidence="8">DAP epimerase</shortName>
        <ecNumber evidence="3 8">5.1.1.7</ecNumber>
    </recommendedName>
    <alternativeName>
        <fullName evidence="8">PLP-independent amino acid racemase</fullName>
    </alternativeName>
</protein>
<evidence type="ECO:0000256" key="4">
    <source>
        <dbReference type="ARBA" id="ARBA00022605"/>
    </source>
</evidence>
<comment type="pathway">
    <text evidence="1 8">Amino-acid biosynthesis; L-lysine biosynthesis via DAP pathway; DL-2,6-diaminopimelate from LL-2,6-diaminopimelate: step 1/1.</text>
</comment>